<dbReference type="Pfam" id="PF03017">
    <property type="entry name" value="Transposase_23"/>
    <property type="match status" value="1"/>
</dbReference>
<dbReference type="PANTHER" id="PTHR48258">
    <property type="entry name" value="DUF4218 DOMAIN-CONTAINING PROTEIN-RELATED"/>
    <property type="match status" value="1"/>
</dbReference>
<dbReference type="PANTHER" id="PTHR48258:SF15">
    <property type="entry name" value="OS02G0543900 PROTEIN"/>
    <property type="match status" value="1"/>
</dbReference>
<proteinExistence type="predicted"/>
<feature type="domain" description="Transposase Tnp1/En/Spm-like" evidence="2">
    <location>
        <begin position="917"/>
        <end position="980"/>
    </location>
</feature>
<accession>A0AAE2CQP5</accession>
<evidence type="ECO:0000313" key="7">
    <source>
        <dbReference type="Proteomes" id="UP001293254"/>
    </source>
</evidence>
<dbReference type="Proteomes" id="UP001293254">
    <property type="component" value="Unassembled WGS sequence"/>
</dbReference>
<keyword evidence="7" id="KW-1185">Reference proteome</keyword>
<protein>
    <recommendedName>
        <fullName evidence="8">Transposase</fullName>
    </recommendedName>
</protein>
<evidence type="ECO:0000313" key="6">
    <source>
        <dbReference type="EMBL" id="KAK4431016.1"/>
    </source>
</evidence>
<feature type="domain" description="DUF4216" evidence="3">
    <location>
        <begin position="359"/>
        <end position="428"/>
    </location>
</feature>
<dbReference type="InterPro" id="IPR004264">
    <property type="entry name" value="Transposase_23"/>
</dbReference>
<reference evidence="6" key="2">
    <citation type="journal article" date="2024" name="Plant">
        <title>Genomic evolution and insights into agronomic trait innovations of Sesamum species.</title>
        <authorList>
            <person name="Miao H."/>
            <person name="Wang L."/>
            <person name="Qu L."/>
            <person name="Liu H."/>
            <person name="Sun Y."/>
            <person name="Le M."/>
            <person name="Wang Q."/>
            <person name="Wei S."/>
            <person name="Zheng Y."/>
            <person name="Lin W."/>
            <person name="Duan Y."/>
            <person name="Cao H."/>
            <person name="Xiong S."/>
            <person name="Wang X."/>
            <person name="Wei L."/>
            <person name="Li C."/>
            <person name="Ma Q."/>
            <person name="Ju M."/>
            <person name="Zhao R."/>
            <person name="Li G."/>
            <person name="Mu C."/>
            <person name="Tian Q."/>
            <person name="Mei H."/>
            <person name="Zhang T."/>
            <person name="Gao T."/>
            <person name="Zhang H."/>
        </authorList>
    </citation>
    <scope>NUCLEOTIDE SEQUENCE</scope>
    <source>
        <strain evidence="6">3651</strain>
    </source>
</reference>
<feature type="region of interest" description="Disordered" evidence="1">
    <location>
        <begin position="883"/>
        <end position="906"/>
    </location>
</feature>
<evidence type="ECO:0000259" key="2">
    <source>
        <dbReference type="Pfam" id="PF03017"/>
    </source>
</evidence>
<evidence type="ECO:0008006" key="8">
    <source>
        <dbReference type="Google" id="ProtNLM"/>
    </source>
</evidence>
<dbReference type="Pfam" id="PF03004">
    <property type="entry name" value="Transposase_24"/>
    <property type="match status" value="1"/>
</dbReference>
<dbReference type="InterPro" id="IPR029480">
    <property type="entry name" value="Transpos_assoc"/>
</dbReference>
<feature type="domain" description="Transposase-associated" evidence="5">
    <location>
        <begin position="3"/>
        <end position="75"/>
    </location>
</feature>
<dbReference type="AlphaFoldDB" id="A0AAE2CQP5"/>
<feature type="domain" description="DUF4218" evidence="4">
    <location>
        <begin position="157"/>
        <end position="186"/>
    </location>
</feature>
<dbReference type="InterPro" id="IPR025312">
    <property type="entry name" value="DUF4216"/>
</dbReference>
<comment type="caution">
    <text evidence="6">The sequence shown here is derived from an EMBL/GenBank/DDBJ whole genome shotgun (WGS) entry which is preliminary data.</text>
</comment>
<reference evidence="6" key="1">
    <citation type="submission" date="2020-06" db="EMBL/GenBank/DDBJ databases">
        <authorList>
            <person name="Li T."/>
            <person name="Hu X."/>
            <person name="Zhang T."/>
            <person name="Song X."/>
            <person name="Zhang H."/>
            <person name="Dai N."/>
            <person name="Sheng W."/>
            <person name="Hou X."/>
            <person name="Wei L."/>
        </authorList>
    </citation>
    <scope>NUCLEOTIDE SEQUENCE</scope>
    <source>
        <strain evidence="6">3651</strain>
        <tissue evidence="6">Leaf</tissue>
    </source>
</reference>
<dbReference type="Pfam" id="PF13963">
    <property type="entry name" value="Transpos_assoc"/>
    <property type="match status" value="1"/>
</dbReference>
<dbReference type="EMBL" id="JACGWO010000003">
    <property type="protein sequence ID" value="KAK4431016.1"/>
    <property type="molecule type" value="Genomic_DNA"/>
</dbReference>
<dbReference type="Pfam" id="PF13960">
    <property type="entry name" value="DUF4218"/>
    <property type="match status" value="1"/>
</dbReference>
<organism evidence="6 7">
    <name type="scientific">Sesamum alatum</name>
    <dbReference type="NCBI Taxonomy" id="300844"/>
    <lineage>
        <taxon>Eukaryota</taxon>
        <taxon>Viridiplantae</taxon>
        <taxon>Streptophyta</taxon>
        <taxon>Embryophyta</taxon>
        <taxon>Tracheophyta</taxon>
        <taxon>Spermatophyta</taxon>
        <taxon>Magnoliopsida</taxon>
        <taxon>eudicotyledons</taxon>
        <taxon>Gunneridae</taxon>
        <taxon>Pentapetalae</taxon>
        <taxon>asterids</taxon>
        <taxon>lamiids</taxon>
        <taxon>Lamiales</taxon>
        <taxon>Pedaliaceae</taxon>
        <taxon>Sesamum</taxon>
    </lineage>
</organism>
<dbReference type="Pfam" id="PF13952">
    <property type="entry name" value="DUF4216"/>
    <property type="match status" value="1"/>
</dbReference>
<evidence type="ECO:0000259" key="4">
    <source>
        <dbReference type="Pfam" id="PF13960"/>
    </source>
</evidence>
<evidence type="ECO:0000259" key="5">
    <source>
        <dbReference type="Pfam" id="PF13963"/>
    </source>
</evidence>
<sequence length="998" mass="114112">MDKGWMHKPRSTKEYERGLNEFLDMAFANVCLSGKIICPCKYCKNGKWVNRELAKEHLLVDGFMKGYTNWVIHGETSSSDQVYFQQNNETDMLDDMDGLVNDAFGVKDTDLNMEEQPNQQAKAFYELLDDAQKELYPGCKKFSKLAFLIRLFQLKCTEAYLMEESLTFCSRYLEDVETKFNKVKRNDDNGGNIRVGFPIFYNPGRHIGRQDSVVLDKETLTKAHQYVLFNCSSIESFIEQYKVIVRDQNPRHGKKDVERIHSETFSKWFKNHVEAMHFEGNQLSEELRALARGPNLVGKRYRGFIVNGFRFHDKKFEHRRRIQNSGLVVAAQTSSFASRNDNNPVIGEVTYYGVLKDIIELEYIGGGKIVMFECDWVSPGRAQKHDDNGFTLVNFSKTKQHDEPFVLASQAQQVFYVEDPIEKGWHVVVRTKARDSFDMDPILSVDGGTSHQNVNDDVQNIMPPKVRPRSKHIKYEVLKQPSKVIEFGSTQYDAIQTQSGSYQPTVEMNSPCATTQNGNQRDSGNTSRAIGNMTTTQNDSSDIATNLATNIRKRLRGPTMRVNPLDATRTQLNGNDRDGIASIATGDMDATQNDSSDIATGLVGNIRKRVRGPTCMPKVWGQPIDELVAVSFNDLGQPNDKEKTSTLAHFLGTIARNGRYCPLHYKDWRLMPHSYKDEMIKIVKTKFELPPGQEPYILKSINKKWRNWKSYVKSLNFDPDVPIEQQMLNIPDRVDEEQYKTLIDHWMSDKFKRMSEKNKQTRTQLGLLHRMGKRSFALVKEIMRKKLGRYPSRAELFEECYFREDGSPTSAMVQEAIEQMKQLVGQETENLNDNDGVHDRDDTFAKIMGADKHGHVRMYDKYEALNEKLENLSTIVHGRAQAVGERDRPNIPVASPNNQHSSSSSLRPMRIQVHSYVVLKSLGNINDIVASGYVSQMDSIRVNGEELGREWCEVIVEYQMKKDVRLLKPYDHIQTIGDALGAPVAWPLSLVALDENND</sequence>
<evidence type="ECO:0000256" key="1">
    <source>
        <dbReference type="SAM" id="MobiDB-lite"/>
    </source>
</evidence>
<gene>
    <name evidence="6" type="ORF">Salat_0863600</name>
</gene>
<evidence type="ECO:0000259" key="3">
    <source>
        <dbReference type="Pfam" id="PF13952"/>
    </source>
</evidence>
<dbReference type="InterPro" id="IPR025452">
    <property type="entry name" value="DUF4218"/>
</dbReference>
<name>A0AAE2CQP5_9LAMI</name>
<feature type="region of interest" description="Disordered" evidence="1">
    <location>
        <begin position="502"/>
        <end position="540"/>
    </location>
</feature>
<dbReference type="InterPro" id="IPR004252">
    <property type="entry name" value="Probable_transposase_24"/>
</dbReference>